<evidence type="ECO:0000259" key="4">
    <source>
        <dbReference type="PROSITE" id="PS50086"/>
    </source>
</evidence>
<sequence length="377" mass="43584">MEGEMAGNVPQPLNDNGNERIDPYGFERRHDFESYKEMMNEYVAVLNRRSMRWSKLLQEKPHMEKNLTVKRYVRKGVPNEHRARIWMAASGAQEQLESNPGYYQSLLAVEHDAKLKETIHIDMHRTFPDNVLFKSKAEPSLQRALYNVLLAYGHHNKAVGYCQGMNFIAGYLIIITKDEEKSFWLMDALLSRMLPDYYSPAMMGLKTDQEVLGELVKAKAPAVGQLMDQYPGIWTLVVSRWFICLYIDILPIEVRRCLSLTSETDDESKDDVEAFSRLLSLQTVLRVWDCLFYEGSKVLFRVALTLVIHHQPEILRARSLPDVCECFKQITCGAFTLDCHTFMQKIFAEPGSLSMTTIDKLREKCRQRVLEEESGRP</sequence>
<dbReference type="STRING" id="240159.A0A4U5TZV7"/>
<keyword evidence="1" id="KW-0343">GTPase activation</keyword>
<dbReference type="InterPro" id="IPR000195">
    <property type="entry name" value="Rab-GAP-TBC_dom"/>
</dbReference>
<proteinExistence type="predicted"/>
<dbReference type="SMART" id="SM00164">
    <property type="entry name" value="TBC"/>
    <property type="match status" value="1"/>
</dbReference>
<dbReference type="Gene3D" id="1.10.472.80">
    <property type="entry name" value="Ypt/Rab-GAP domain of gyp1p, domain 3"/>
    <property type="match status" value="1"/>
</dbReference>
<feature type="domain" description="Rab-GAP TBC" evidence="4">
    <location>
        <begin position="76"/>
        <end position="295"/>
    </location>
</feature>
<evidence type="ECO:0000256" key="3">
    <source>
        <dbReference type="SAM" id="MobiDB-lite"/>
    </source>
</evidence>
<dbReference type="GO" id="GO:0031267">
    <property type="term" value="F:small GTPase binding"/>
    <property type="evidence" value="ECO:0007669"/>
    <property type="project" value="TreeGrafter"/>
</dbReference>
<dbReference type="SUPFAM" id="SSF47923">
    <property type="entry name" value="Ypt/Rab-GAP domain of gyp1p"/>
    <property type="match status" value="2"/>
</dbReference>
<dbReference type="InterPro" id="IPR050302">
    <property type="entry name" value="Rab_GAP_TBC_domain"/>
</dbReference>
<dbReference type="PROSITE" id="PS50086">
    <property type="entry name" value="TBC_RABGAP"/>
    <property type="match status" value="1"/>
</dbReference>
<dbReference type="Proteomes" id="UP000298787">
    <property type="component" value="Chromosome 2"/>
</dbReference>
<dbReference type="AlphaFoldDB" id="A0A4U5TZV7"/>
<dbReference type="EMBL" id="CM014079">
    <property type="protein sequence ID" value="TKS66968.1"/>
    <property type="molecule type" value="Genomic_DNA"/>
</dbReference>
<evidence type="ECO:0000313" key="5">
    <source>
        <dbReference type="EMBL" id="TKS66968.1"/>
    </source>
</evidence>
<evidence type="ECO:0000313" key="6">
    <source>
        <dbReference type="Proteomes" id="UP000298787"/>
    </source>
</evidence>
<evidence type="ECO:0000256" key="2">
    <source>
        <dbReference type="ARBA" id="ARBA00043879"/>
    </source>
</evidence>
<reference evidence="5 6" key="1">
    <citation type="submission" date="2019-01" db="EMBL/GenBank/DDBJ databases">
        <title>Genome Assembly of Collichthys lucidus.</title>
        <authorList>
            <person name="Cai M."/>
            <person name="Xiao S."/>
        </authorList>
    </citation>
    <scope>NUCLEOTIDE SEQUENCE [LARGE SCALE GENOMIC DNA]</scope>
    <source>
        <strain evidence="5">JT15FE1705JMU</strain>
        <tissue evidence="5">Muscle</tissue>
    </source>
</reference>
<dbReference type="Gene3D" id="1.10.8.270">
    <property type="entry name" value="putative rabgap domain of human tbc1 domain family member 14 like domains"/>
    <property type="match status" value="1"/>
</dbReference>
<gene>
    <name evidence="5" type="ORF">D9C73_001709</name>
</gene>
<dbReference type="GO" id="GO:0005096">
    <property type="term" value="F:GTPase activator activity"/>
    <property type="evidence" value="ECO:0007669"/>
    <property type="project" value="UniProtKB-KW"/>
</dbReference>
<evidence type="ECO:0000256" key="1">
    <source>
        <dbReference type="ARBA" id="ARBA00022468"/>
    </source>
</evidence>
<organism evidence="5 6">
    <name type="scientific">Collichthys lucidus</name>
    <name type="common">Big head croaker</name>
    <name type="synonym">Sciaena lucida</name>
    <dbReference type="NCBI Taxonomy" id="240159"/>
    <lineage>
        <taxon>Eukaryota</taxon>
        <taxon>Metazoa</taxon>
        <taxon>Chordata</taxon>
        <taxon>Craniata</taxon>
        <taxon>Vertebrata</taxon>
        <taxon>Euteleostomi</taxon>
        <taxon>Actinopterygii</taxon>
        <taxon>Neopterygii</taxon>
        <taxon>Teleostei</taxon>
        <taxon>Neoteleostei</taxon>
        <taxon>Acanthomorphata</taxon>
        <taxon>Eupercaria</taxon>
        <taxon>Sciaenidae</taxon>
        <taxon>Collichthys</taxon>
    </lineage>
</organism>
<dbReference type="FunFam" id="1.10.8.270:FF:000016">
    <property type="entry name" value="TBC1 domain family member 2A"/>
    <property type="match status" value="1"/>
</dbReference>
<dbReference type="PANTHER" id="PTHR47219:SF10">
    <property type="entry name" value="GROWTH HORMONE-REGULATED TBC PROTEIN 1"/>
    <property type="match status" value="1"/>
</dbReference>
<accession>A0A4U5TZV7</accession>
<dbReference type="PANTHER" id="PTHR47219">
    <property type="entry name" value="RAB GTPASE-ACTIVATING PROTEIN 1-LIKE"/>
    <property type="match status" value="1"/>
</dbReference>
<dbReference type="Pfam" id="PF00566">
    <property type="entry name" value="RabGAP-TBC"/>
    <property type="match status" value="2"/>
</dbReference>
<comment type="function">
    <text evidence="2">May act as a GTPase-activating protein for Rab family protein(s).</text>
</comment>
<feature type="region of interest" description="Disordered" evidence="3">
    <location>
        <begin position="1"/>
        <end position="24"/>
    </location>
</feature>
<name>A0A4U5TZV7_COLLU</name>
<keyword evidence="6" id="KW-1185">Reference proteome</keyword>
<dbReference type="InterPro" id="IPR035969">
    <property type="entry name" value="Rab-GAP_TBC_sf"/>
</dbReference>
<protein>
    <submittedName>
        <fullName evidence="5">Growth hormone-regulated TBC protein 1-A</fullName>
    </submittedName>
</protein>